<feature type="transmembrane region" description="Helical" evidence="1">
    <location>
        <begin position="19"/>
        <end position="38"/>
    </location>
</feature>
<keyword evidence="1" id="KW-1133">Transmembrane helix</keyword>
<keyword evidence="1" id="KW-0472">Membrane</keyword>
<evidence type="ECO:0000313" key="3">
    <source>
        <dbReference type="Proteomes" id="UP000018888"/>
    </source>
</evidence>
<gene>
    <name evidence="2" type="ORF">GLOIN_2v1561690</name>
</gene>
<organism evidence="2 3">
    <name type="scientific">Rhizophagus irregularis (strain DAOM 181602 / DAOM 197198 / MUCL 43194)</name>
    <name type="common">Arbuscular mycorrhizal fungus</name>
    <name type="synonym">Glomus intraradices</name>
    <dbReference type="NCBI Taxonomy" id="747089"/>
    <lineage>
        <taxon>Eukaryota</taxon>
        <taxon>Fungi</taxon>
        <taxon>Fungi incertae sedis</taxon>
        <taxon>Mucoromycota</taxon>
        <taxon>Glomeromycotina</taxon>
        <taxon>Glomeromycetes</taxon>
        <taxon>Glomerales</taxon>
        <taxon>Glomeraceae</taxon>
        <taxon>Rhizophagus</taxon>
    </lineage>
</organism>
<accession>A0A2P4QDL2</accession>
<name>A0A2P4QDL2_RHIID</name>
<proteinExistence type="predicted"/>
<reference evidence="2 3" key="1">
    <citation type="journal article" date="2013" name="Proc. Natl. Acad. Sci. U.S.A.">
        <title>Genome of an arbuscular mycorrhizal fungus provides insight into the oldest plant symbiosis.</title>
        <authorList>
            <person name="Tisserant E."/>
            <person name="Malbreil M."/>
            <person name="Kuo A."/>
            <person name="Kohler A."/>
            <person name="Symeonidi A."/>
            <person name="Balestrini R."/>
            <person name="Charron P."/>
            <person name="Duensing N."/>
            <person name="Frei Dit Frey N."/>
            <person name="Gianinazzi-Pearson V."/>
            <person name="Gilbert L.B."/>
            <person name="Handa Y."/>
            <person name="Herr J.R."/>
            <person name="Hijri M."/>
            <person name="Koul R."/>
            <person name="Kawaguchi M."/>
            <person name="Krajinski F."/>
            <person name="Lammers P.J."/>
            <person name="Masclaux F.G."/>
            <person name="Murat C."/>
            <person name="Morin E."/>
            <person name="Ndikumana S."/>
            <person name="Pagni M."/>
            <person name="Petitpierre D."/>
            <person name="Requena N."/>
            <person name="Rosikiewicz P."/>
            <person name="Riley R."/>
            <person name="Saito K."/>
            <person name="San Clemente H."/>
            <person name="Shapiro H."/>
            <person name="van Tuinen D."/>
            <person name="Becard G."/>
            <person name="Bonfante P."/>
            <person name="Paszkowski U."/>
            <person name="Shachar-Hill Y.Y."/>
            <person name="Tuskan G.A."/>
            <person name="Young P.W."/>
            <person name="Sanders I.R."/>
            <person name="Henrissat B."/>
            <person name="Rensing S.A."/>
            <person name="Grigoriev I.V."/>
            <person name="Corradi N."/>
            <person name="Roux C."/>
            <person name="Martin F."/>
        </authorList>
    </citation>
    <scope>NUCLEOTIDE SEQUENCE [LARGE SCALE GENOMIC DNA]</scope>
    <source>
        <strain evidence="2 3">DAOM 197198</strain>
    </source>
</reference>
<dbReference type="Proteomes" id="UP000018888">
    <property type="component" value="Unassembled WGS sequence"/>
</dbReference>
<keyword evidence="3" id="KW-1185">Reference proteome</keyword>
<comment type="caution">
    <text evidence="2">The sequence shown here is derived from an EMBL/GenBank/DDBJ whole genome shotgun (WGS) entry which is preliminary data.</text>
</comment>
<sequence length="68" mass="8268">MCACSFMTLRIFLNHRMKYVALFSAHYTFLHCIFILNYKHLIYKARFLNLVKPTQNILITKAKKYFFQ</sequence>
<evidence type="ECO:0000313" key="2">
    <source>
        <dbReference type="EMBL" id="POG75721.1"/>
    </source>
</evidence>
<keyword evidence="1" id="KW-0812">Transmembrane</keyword>
<dbReference type="AlphaFoldDB" id="A0A2P4QDL2"/>
<protein>
    <submittedName>
        <fullName evidence="2">Uncharacterized protein</fullName>
    </submittedName>
</protein>
<evidence type="ECO:0000256" key="1">
    <source>
        <dbReference type="SAM" id="Phobius"/>
    </source>
</evidence>
<dbReference type="EMBL" id="AUPC02000057">
    <property type="protein sequence ID" value="POG75721.1"/>
    <property type="molecule type" value="Genomic_DNA"/>
</dbReference>
<reference evidence="2 3" key="2">
    <citation type="journal article" date="2018" name="New Phytol.">
        <title>High intraspecific genome diversity in the model arbuscular mycorrhizal symbiont Rhizophagus irregularis.</title>
        <authorList>
            <person name="Chen E.C.H."/>
            <person name="Morin E."/>
            <person name="Beaudet D."/>
            <person name="Noel J."/>
            <person name="Yildirir G."/>
            <person name="Ndikumana S."/>
            <person name="Charron P."/>
            <person name="St-Onge C."/>
            <person name="Giorgi J."/>
            <person name="Kruger M."/>
            <person name="Marton T."/>
            <person name="Ropars J."/>
            <person name="Grigoriev I.V."/>
            <person name="Hainaut M."/>
            <person name="Henrissat B."/>
            <person name="Roux C."/>
            <person name="Martin F."/>
            <person name="Corradi N."/>
        </authorList>
    </citation>
    <scope>NUCLEOTIDE SEQUENCE [LARGE SCALE GENOMIC DNA]</scope>
    <source>
        <strain evidence="2 3">DAOM 197198</strain>
    </source>
</reference>